<evidence type="ECO:0000313" key="2">
    <source>
        <dbReference type="Proteomes" id="UP000694864"/>
    </source>
</evidence>
<sequence length="294" mass="33620">MTCASYDSGVRFYTSKQTFLSIHYQDPSDPKSKPVIVDLPPLPKGSQIQSLAMSSSPDLNNKDWVVAVKYSGSQLRLYRPACHDNSQWIDIETTPCSINPFSSLMYSKKDERFYIPTPGGEYWCSLDLHFKKGYHPDFNITWNVNIPRSLMHEYLHELDSLLRTDHLVESPSGEKFLVKWYSGDSFKNINGVRTFEHKTKRFMVFRTDDPKKEFKVMSYTDNIGDLCIFLGHGEALCVPASSSPGLKPNCIYFVGYTFGVYDIATRLCTTFITNEGVLKSTEFPYWPSPIPLYS</sequence>
<gene>
    <name evidence="3" type="primary">LOC104727745</name>
</gene>
<protein>
    <submittedName>
        <fullName evidence="3">Uncharacterized protein LOC104727745</fullName>
    </submittedName>
</protein>
<dbReference type="RefSeq" id="XP_010445123.1">
    <property type="nucleotide sequence ID" value="XM_010446821.1"/>
</dbReference>
<accession>A0ABM0URQ5</accession>
<feature type="domain" description="KIB1-4 beta-propeller" evidence="1">
    <location>
        <begin position="33"/>
        <end position="262"/>
    </location>
</feature>
<keyword evidence="2" id="KW-1185">Reference proteome</keyword>
<name>A0ABM0URQ5_CAMSA</name>
<dbReference type="GeneID" id="104727745"/>
<reference evidence="3" key="2">
    <citation type="submission" date="2025-08" db="UniProtKB">
        <authorList>
            <consortium name="RefSeq"/>
        </authorList>
    </citation>
    <scope>IDENTIFICATION</scope>
    <source>
        <tissue evidence="3">Leaf</tissue>
    </source>
</reference>
<organism evidence="2 3">
    <name type="scientific">Camelina sativa</name>
    <name type="common">False flax</name>
    <name type="synonym">Myagrum sativum</name>
    <dbReference type="NCBI Taxonomy" id="90675"/>
    <lineage>
        <taxon>Eukaryota</taxon>
        <taxon>Viridiplantae</taxon>
        <taxon>Streptophyta</taxon>
        <taxon>Embryophyta</taxon>
        <taxon>Tracheophyta</taxon>
        <taxon>Spermatophyta</taxon>
        <taxon>Magnoliopsida</taxon>
        <taxon>eudicotyledons</taxon>
        <taxon>Gunneridae</taxon>
        <taxon>Pentapetalae</taxon>
        <taxon>rosids</taxon>
        <taxon>malvids</taxon>
        <taxon>Brassicales</taxon>
        <taxon>Brassicaceae</taxon>
        <taxon>Camelineae</taxon>
        <taxon>Camelina</taxon>
    </lineage>
</organism>
<dbReference type="InterPro" id="IPR005174">
    <property type="entry name" value="KIB1-4_b-propeller"/>
</dbReference>
<dbReference type="PANTHER" id="PTHR44259">
    <property type="entry name" value="OS07G0183000 PROTEIN-RELATED"/>
    <property type="match status" value="1"/>
</dbReference>
<dbReference type="PANTHER" id="PTHR44259:SF89">
    <property type="entry name" value="DUF295 DOMAIN-CONTAINING PROTEIN-RELATED"/>
    <property type="match status" value="1"/>
</dbReference>
<dbReference type="Proteomes" id="UP000694864">
    <property type="component" value="Chromosome 11"/>
</dbReference>
<evidence type="ECO:0000313" key="3">
    <source>
        <dbReference type="RefSeq" id="XP_010445123.1"/>
    </source>
</evidence>
<evidence type="ECO:0000259" key="1">
    <source>
        <dbReference type="Pfam" id="PF03478"/>
    </source>
</evidence>
<dbReference type="InterPro" id="IPR050942">
    <property type="entry name" value="F-box_BR-signaling"/>
</dbReference>
<reference evidence="2" key="1">
    <citation type="journal article" date="2014" name="Nat. Commun.">
        <title>The emerging biofuel crop Camelina sativa retains a highly undifferentiated hexaploid genome structure.</title>
        <authorList>
            <person name="Kagale S."/>
            <person name="Koh C."/>
            <person name="Nixon J."/>
            <person name="Bollina V."/>
            <person name="Clarke W.E."/>
            <person name="Tuteja R."/>
            <person name="Spillane C."/>
            <person name="Robinson S.J."/>
            <person name="Links M.G."/>
            <person name="Clarke C."/>
            <person name="Higgins E.E."/>
            <person name="Huebert T."/>
            <person name="Sharpe A.G."/>
            <person name="Parkin I.A."/>
        </authorList>
    </citation>
    <scope>NUCLEOTIDE SEQUENCE [LARGE SCALE GENOMIC DNA]</scope>
    <source>
        <strain evidence="2">cv. DH55</strain>
    </source>
</reference>
<proteinExistence type="predicted"/>
<dbReference type="Pfam" id="PF03478">
    <property type="entry name" value="Beta-prop_KIB1-4"/>
    <property type="match status" value="1"/>
</dbReference>